<name>A0ABQ8AXV8_BRANA</name>
<comment type="caution">
    <text evidence="2">The sequence shown here is derived from an EMBL/GenBank/DDBJ whole genome shotgun (WGS) entry which is preliminary data.</text>
</comment>
<feature type="compositionally biased region" description="Basic residues" evidence="1">
    <location>
        <begin position="197"/>
        <end position="206"/>
    </location>
</feature>
<evidence type="ECO:0000313" key="3">
    <source>
        <dbReference type="Proteomes" id="UP000824890"/>
    </source>
</evidence>
<dbReference type="Proteomes" id="UP000824890">
    <property type="component" value="Unassembled WGS sequence"/>
</dbReference>
<accession>A0ABQ8AXV8</accession>
<feature type="region of interest" description="Disordered" evidence="1">
    <location>
        <begin position="154"/>
        <end position="215"/>
    </location>
</feature>
<reference evidence="2 3" key="1">
    <citation type="submission" date="2021-05" db="EMBL/GenBank/DDBJ databases">
        <title>Genome Assembly of Synthetic Allotetraploid Brassica napus Reveals Homoeologous Exchanges between Subgenomes.</title>
        <authorList>
            <person name="Davis J.T."/>
        </authorList>
    </citation>
    <scope>NUCLEOTIDE SEQUENCE [LARGE SCALE GENOMIC DNA]</scope>
    <source>
        <strain evidence="3">cv. Da-Ae</strain>
        <tissue evidence="2">Seedling</tissue>
    </source>
</reference>
<evidence type="ECO:0000256" key="1">
    <source>
        <dbReference type="SAM" id="MobiDB-lite"/>
    </source>
</evidence>
<evidence type="ECO:0000313" key="2">
    <source>
        <dbReference type="EMBL" id="KAH0897362.1"/>
    </source>
</evidence>
<sequence>MREATRRSCDTMKIEDMTIQTQVTEPLENEGEITEKAKHTPQDTILIGEVNTKHYHPELKDIERLGDTNPPTIRLQKEQNCTITIILGESRRKDVREAMEEALGEVRDAMLQYTKCADPTESASHKERMRQAEEKGQLEETASRMVKATIAAQTLQPSHDPQDEELATSERIPSLHRLGPQAIEMPPENALEDLPILKRKPGRPPGRKQVQCRPT</sequence>
<gene>
    <name evidence="2" type="ORF">HID58_046930</name>
</gene>
<organism evidence="2 3">
    <name type="scientific">Brassica napus</name>
    <name type="common">Rape</name>
    <dbReference type="NCBI Taxonomy" id="3708"/>
    <lineage>
        <taxon>Eukaryota</taxon>
        <taxon>Viridiplantae</taxon>
        <taxon>Streptophyta</taxon>
        <taxon>Embryophyta</taxon>
        <taxon>Tracheophyta</taxon>
        <taxon>Spermatophyta</taxon>
        <taxon>Magnoliopsida</taxon>
        <taxon>eudicotyledons</taxon>
        <taxon>Gunneridae</taxon>
        <taxon>Pentapetalae</taxon>
        <taxon>rosids</taxon>
        <taxon>malvids</taxon>
        <taxon>Brassicales</taxon>
        <taxon>Brassicaceae</taxon>
        <taxon>Brassiceae</taxon>
        <taxon>Brassica</taxon>
    </lineage>
</organism>
<keyword evidence="3" id="KW-1185">Reference proteome</keyword>
<proteinExistence type="predicted"/>
<protein>
    <submittedName>
        <fullName evidence="2">Uncharacterized protein</fullName>
    </submittedName>
</protein>
<dbReference type="EMBL" id="JAGKQM010000012">
    <property type="protein sequence ID" value="KAH0897362.1"/>
    <property type="molecule type" value="Genomic_DNA"/>
</dbReference>